<dbReference type="PANTHER" id="PTHR45947">
    <property type="entry name" value="SULFOQUINOVOSYL TRANSFERASE SQD2"/>
    <property type="match status" value="1"/>
</dbReference>
<sequence length="432" mass="46323">MSTSSARKMPARRVAMIDIPDPLPGGRVPPEPGGHEAVLPLAIAMARQGHAVDIYRCRHDAAEPACEDVQTGVRIYRVGLSTAWPLDDQGSLSRTVMAFADAVKRTALGVWPCDVVHAWGALAGLAGLRLTAGRVLPLVWSPDSVSLQGDPTQCSDAVLAIERLLARRADAVLCRSEHHRETVIERFSALRGRVRAVPHGVDTGLFRPRARGPLRRAMGLPEDGLLVLWGQPGGAGSASRRAYAPFLRALQKLPAHALSLLPLGMAPLRMPDEPLHWLGAQHAGLQGAALRSAACAAADVTVLPAADWDPAHVCPRESMACGTPVLVLPSREDEELRTLVADGAAGRVLHRAHPDALRDELADWPEHPRAAATMDMGCLLRARTFFTWARAAEQTLAAYEAARRPAATRDECRPLTLVRCLPRLAVPAGADA</sequence>
<dbReference type="RefSeq" id="WP_109034837.1">
    <property type="nucleotide sequence ID" value="NZ_CP029210.1"/>
</dbReference>
<dbReference type="KEGG" id="aon:DEH84_03585"/>
<evidence type="ECO:0000259" key="1">
    <source>
        <dbReference type="Pfam" id="PF13439"/>
    </source>
</evidence>
<dbReference type="Pfam" id="PF13439">
    <property type="entry name" value="Glyco_transf_4"/>
    <property type="match status" value="1"/>
</dbReference>
<keyword evidence="3" id="KW-1185">Reference proteome</keyword>
<dbReference type="Proteomes" id="UP000244892">
    <property type="component" value="Chromosome"/>
</dbReference>
<evidence type="ECO:0000313" key="3">
    <source>
        <dbReference type="Proteomes" id="UP000244892"/>
    </source>
</evidence>
<organism evidence="2 3">
    <name type="scientific">Aquabacterium olei</name>
    <dbReference type="NCBI Taxonomy" id="1296669"/>
    <lineage>
        <taxon>Bacteria</taxon>
        <taxon>Pseudomonadati</taxon>
        <taxon>Pseudomonadota</taxon>
        <taxon>Betaproteobacteria</taxon>
        <taxon>Burkholderiales</taxon>
        <taxon>Aquabacterium</taxon>
    </lineage>
</organism>
<dbReference type="SUPFAM" id="SSF53756">
    <property type="entry name" value="UDP-Glycosyltransferase/glycogen phosphorylase"/>
    <property type="match status" value="1"/>
</dbReference>
<dbReference type="InterPro" id="IPR028098">
    <property type="entry name" value="Glyco_trans_4-like_N"/>
</dbReference>
<gene>
    <name evidence="2" type="ORF">DEH84_03585</name>
</gene>
<reference evidence="2 3" key="1">
    <citation type="submission" date="2018-05" db="EMBL/GenBank/DDBJ databases">
        <title>complete genome sequence of Aquabacterium olei NBRC 110486.</title>
        <authorList>
            <person name="Tang B."/>
            <person name="Chang J."/>
            <person name="Zhang L."/>
            <person name="Yang H."/>
        </authorList>
    </citation>
    <scope>NUCLEOTIDE SEQUENCE [LARGE SCALE GENOMIC DNA]</scope>
    <source>
        <strain evidence="2 3">NBRC 110486</strain>
    </source>
</reference>
<dbReference type="PANTHER" id="PTHR45947:SF3">
    <property type="entry name" value="SULFOQUINOVOSYL TRANSFERASE SQD2"/>
    <property type="match status" value="1"/>
</dbReference>
<dbReference type="EMBL" id="CP029210">
    <property type="protein sequence ID" value="AWI52602.1"/>
    <property type="molecule type" value="Genomic_DNA"/>
</dbReference>
<dbReference type="GO" id="GO:0016757">
    <property type="term" value="F:glycosyltransferase activity"/>
    <property type="evidence" value="ECO:0007669"/>
    <property type="project" value="TreeGrafter"/>
</dbReference>
<dbReference type="AlphaFoldDB" id="A0A2U8FNI2"/>
<evidence type="ECO:0000313" key="2">
    <source>
        <dbReference type="EMBL" id="AWI52602.1"/>
    </source>
</evidence>
<protein>
    <recommendedName>
        <fullName evidence="1">Glycosyltransferase subfamily 4-like N-terminal domain-containing protein</fullName>
    </recommendedName>
</protein>
<dbReference type="InterPro" id="IPR050194">
    <property type="entry name" value="Glycosyltransferase_grp1"/>
</dbReference>
<dbReference type="OrthoDB" id="433681at2"/>
<proteinExistence type="predicted"/>
<feature type="domain" description="Glycosyltransferase subfamily 4-like N-terminal" evidence="1">
    <location>
        <begin position="38"/>
        <end position="203"/>
    </location>
</feature>
<dbReference type="Gene3D" id="3.40.50.2000">
    <property type="entry name" value="Glycogen Phosphorylase B"/>
    <property type="match status" value="2"/>
</dbReference>
<accession>A0A2U8FNI2</accession>
<name>A0A2U8FNI2_9BURK</name>